<keyword evidence="2" id="KW-1185">Reference proteome</keyword>
<proteinExistence type="predicted"/>
<organism evidence="1 2">
    <name type="scientific">Rhipicephalus sanguineus</name>
    <name type="common">Brown dog tick</name>
    <name type="synonym">Ixodes sanguineus</name>
    <dbReference type="NCBI Taxonomy" id="34632"/>
    <lineage>
        <taxon>Eukaryota</taxon>
        <taxon>Metazoa</taxon>
        <taxon>Ecdysozoa</taxon>
        <taxon>Arthropoda</taxon>
        <taxon>Chelicerata</taxon>
        <taxon>Arachnida</taxon>
        <taxon>Acari</taxon>
        <taxon>Parasitiformes</taxon>
        <taxon>Ixodida</taxon>
        <taxon>Ixodoidea</taxon>
        <taxon>Ixodidae</taxon>
        <taxon>Rhipicephalinae</taxon>
        <taxon>Rhipicephalus</taxon>
        <taxon>Rhipicephalus</taxon>
    </lineage>
</organism>
<sequence>MKMTLTVMMITYRTFRDFLTKHSDVFVVKEENVALHSVLRNATQGVIKCNDASLELPVDSREASANGKSTACLAPTENGMAADANLDETLNEEAIEMPWTQCNDASLELLVDSREASANGKSTACLAPTENDMAADANLDETLNEEAIEMPWTKVNTAHVVVVLLYNGRPRYVLVDFLFFGPSPALSKRLLADMIRSKCDGLIVYPFN</sequence>
<dbReference type="Proteomes" id="UP000821837">
    <property type="component" value="Chromosome 5"/>
</dbReference>
<dbReference type="VEuPathDB" id="VectorBase:RSAN_049571"/>
<name>A0A9D4PQF7_RHISA</name>
<comment type="caution">
    <text evidence="1">The sequence shown here is derived from an EMBL/GenBank/DDBJ whole genome shotgun (WGS) entry which is preliminary data.</text>
</comment>
<dbReference type="AlphaFoldDB" id="A0A9D4PQF7"/>
<dbReference type="EMBL" id="JABSTV010001251">
    <property type="protein sequence ID" value="KAH7951102.1"/>
    <property type="molecule type" value="Genomic_DNA"/>
</dbReference>
<accession>A0A9D4PQF7</accession>
<protein>
    <submittedName>
        <fullName evidence="1">Uncharacterized protein</fullName>
    </submittedName>
</protein>
<evidence type="ECO:0000313" key="1">
    <source>
        <dbReference type="EMBL" id="KAH7951102.1"/>
    </source>
</evidence>
<reference evidence="1" key="1">
    <citation type="journal article" date="2020" name="Cell">
        <title>Large-Scale Comparative Analyses of Tick Genomes Elucidate Their Genetic Diversity and Vector Capacities.</title>
        <authorList>
            <consortium name="Tick Genome and Microbiome Consortium (TIGMIC)"/>
            <person name="Jia N."/>
            <person name="Wang J."/>
            <person name="Shi W."/>
            <person name="Du L."/>
            <person name="Sun Y."/>
            <person name="Zhan W."/>
            <person name="Jiang J.F."/>
            <person name="Wang Q."/>
            <person name="Zhang B."/>
            <person name="Ji P."/>
            <person name="Bell-Sakyi L."/>
            <person name="Cui X.M."/>
            <person name="Yuan T.T."/>
            <person name="Jiang B.G."/>
            <person name="Yang W.F."/>
            <person name="Lam T.T."/>
            <person name="Chang Q.C."/>
            <person name="Ding S.J."/>
            <person name="Wang X.J."/>
            <person name="Zhu J.G."/>
            <person name="Ruan X.D."/>
            <person name="Zhao L."/>
            <person name="Wei J.T."/>
            <person name="Ye R.Z."/>
            <person name="Que T.C."/>
            <person name="Du C.H."/>
            <person name="Zhou Y.H."/>
            <person name="Cheng J.X."/>
            <person name="Dai P.F."/>
            <person name="Guo W.B."/>
            <person name="Han X.H."/>
            <person name="Huang E.J."/>
            <person name="Li L.F."/>
            <person name="Wei W."/>
            <person name="Gao Y.C."/>
            <person name="Liu J.Z."/>
            <person name="Shao H.Z."/>
            <person name="Wang X."/>
            <person name="Wang C.C."/>
            <person name="Yang T.C."/>
            <person name="Huo Q.B."/>
            <person name="Li W."/>
            <person name="Chen H.Y."/>
            <person name="Chen S.E."/>
            <person name="Zhou L.G."/>
            <person name="Ni X.B."/>
            <person name="Tian J.H."/>
            <person name="Sheng Y."/>
            <person name="Liu T."/>
            <person name="Pan Y.S."/>
            <person name="Xia L.Y."/>
            <person name="Li J."/>
            <person name="Zhao F."/>
            <person name="Cao W.C."/>
        </authorList>
    </citation>
    <scope>NUCLEOTIDE SEQUENCE</scope>
    <source>
        <strain evidence="1">Rsan-2018</strain>
    </source>
</reference>
<gene>
    <name evidence="1" type="ORF">HPB52_004733</name>
</gene>
<reference evidence="1" key="2">
    <citation type="submission" date="2021-09" db="EMBL/GenBank/DDBJ databases">
        <authorList>
            <person name="Jia N."/>
            <person name="Wang J."/>
            <person name="Shi W."/>
            <person name="Du L."/>
            <person name="Sun Y."/>
            <person name="Zhan W."/>
            <person name="Jiang J."/>
            <person name="Wang Q."/>
            <person name="Zhang B."/>
            <person name="Ji P."/>
            <person name="Sakyi L.B."/>
            <person name="Cui X."/>
            <person name="Yuan T."/>
            <person name="Jiang B."/>
            <person name="Yang W."/>
            <person name="Lam T.T.-Y."/>
            <person name="Chang Q."/>
            <person name="Ding S."/>
            <person name="Wang X."/>
            <person name="Zhu J."/>
            <person name="Ruan X."/>
            <person name="Zhao L."/>
            <person name="Wei J."/>
            <person name="Que T."/>
            <person name="Du C."/>
            <person name="Cheng J."/>
            <person name="Dai P."/>
            <person name="Han X."/>
            <person name="Huang E."/>
            <person name="Gao Y."/>
            <person name="Liu J."/>
            <person name="Shao H."/>
            <person name="Ye R."/>
            <person name="Li L."/>
            <person name="Wei W."/>
            <person name="Wang X."/>
            <person name="Wang C."/>
            <person name="Huo Q."/>
            <person name="Li W."/>
            <person name="Guo W."/>
            <person name="Chen H."/>
            <person name="Chen S."/>
            <person name="Zhou L."/>
            <person name="Zhou L."/>
            <person name="Ni X."/>
            <person name="Tian J."/>
            <person name="Zhou Y."/>
            <person name="Sheng Y."/>
            <person name="Liu T."/>
            <person name="Pan Y."/>
            <person name="Xia L."/>
            <person name="Li J."/>
            <person name="Zhao F."/>
            <person name="Cao W."/>
        </authorList>
    </citation>
    <scope>NUCLEOTIDE SEQUENCE</scope>
    <source>
        <strain evidence="1">Rsan-2018</strain>
        <tissue evidence="1">Larvae</tissue>
    </source>
</reference>
<evidence type="ECO:0000313" key="2">
    <source>
        <dbReference type="Proteomes" id="UP000821837"/>
    </source>
</evidence>